<dbReference type="EMBL" id="CAJNOM010000162">
    <property type="protein sequence ID" value="CAF1163027.1"/>
    <property type="molecule type" value="Genomic_DNA"/>
</dbReference>
<dbReference type="GO" id="GO:0071949">
    <property type="term" value="F:FAD binding"/>
    <property type="evidence" value="ECO:0007669"/>
    <property type="project" value="InterPro"/>
</dbReference>
<sequence>MRLTADLCQSELFNIQTNDSDNLQQAEKSYLRAEAISKAYGLTLEDILNVSPKFWQMHTDPIVQMDGGATTLLTIQYNLVVGTIGMFVGERKDLEPLLQDLVEYKTIGQICLTELGHGLNALYLQTTATLQSDGTFDLHTPNDQAAKYMPPTIPVLGRTCIAVVFAQLIVEGEHRGLRPFIVTLNDGHCMSPGIKAKLLPRRSGAHPVNHAITSFNHVRLPSTALLGNLKKPSSLRIHFLLSIIRVSVGTLALSSSALPGLQIASHIAYHYSIRRTIYNHDGSQINILSFRTQQIPVFTAVAQCYVLQAFTKHSINYFIDQSLDPRSRHGVATIYKAVCLQHSQSSQLELSERCGAQGLFGYNQIITQYCNTQGIAIAEGDILVLTIRLVSELCIGRYSLPQTSNPESLLAKHEASVFEECHAIAKQYGHRSKEFSSYVLPKCRSVIEAMGHRAAYDAAVADEVPQTLIDIYICHVIKLDLAWYIEKGLLTRAQFTHMEAEAFEKAVPLMHDWVEQMDVGSYIKAPIVSDDRWAKFGNDDLDDLLGEFNIRKSLGERLCLLEDYKIIIVCDDSGSMNTTIDGSQDTRWDELCSIVKLLIEICMLFDSNGIDIYFLNRGRFLNVKTSEFVDKIFSNRPRGYTPLVPILKKIFKSSSTRINADHRKTLVFIATDGAPTDEKGHVNLEELECLMNIEREIETTHVMFLLCTDDPIYNDCLTDWDNKMINMDVTADYITEKEKIHTYRGKNFPFSKGDYVVKALLGAIDPDINNLNQPDEDIFLHQ</sequence>
<dbReference type="InterPro" id="IPR036250">
    <property type="entry name" value="AcylCo_DH-like_C"/>
</dbReference>
<dbReference type="GO" id="GO:0055088">
    <property type="term" value="P:lipid homeostasis"/>
    <property type="evidence" value="ECO:0007669"/>
    <property type="project" value="TreeGrafter"/>
</dbReference>
<feature type="domain" description="Acyl-CoA oxidase C-alpha1" evidence="4">
    <location>
        <begin position="255"/>
        <end position="390"/>
    </location>
</feature>
<dbReference type="PANTHER" id="PTHR10909">
    <property type="entry name" value="ELECTRON TRANSPORT OXIDOREDUCTASE"/>
    <property type="match status" value="1"/>
</dbReference>
<dbReference type="Proteomes" id="UP000663832">
    <property type="component" value="Unassembled WGS sequence"/>
</dbReference>
<evidence type="ECO:0000313" key="5">
    <source>
        <dbReference type="EMBL" id="CAF1073279.1"/>
    </source>
</evidence>
<accession>A0A814M1Q0</accession>
<comment type="cofactor">
    <cofactor evidence="1">
        <name>FAD</name>
        <dbReference type="ChEBI" id="CHEBI:57692"/>
    </cofactor>
</comment>
<proteinExistence type="predicted"/>
<dbReference type="InterPro" id="IPR036465">
    <property type="entry name" value="vWFA_dom_sf"/>
</dbReference>
<dbReference type="Gene3D" id="2.40.110.10">
    <property type="entry name" value="Butyryl-CoA Dehydrogenase, subunit A, domain 2"/>
    <property type="match status" value="1"/>
</dbReference>
<dbReference type="EMBL" id="CAJNOI010000109">
    <property type="protein sequence ID" value="CAF1073279.1"/>
    <property type="molecule type" value="Genomic_DNA"/>
</dbReference>
<dbReference type="Pfam" id="PF22924">
    <property type="entry name" value="ACOX_C_alpha1"/>
    <property type="match status" value="1"/>
</dbReference>
<dbReference type="GO" id="GO:0003997">
    <property type="term" value="F:acyl-CoA oxidase activity"/>
    <property type="evidence" value="ECO:0007669"/>
    <property type="project" value="InterPro"/>
</dbReference>
<evidence type="ECO:0000256" key="3">
    <source>
        <dbReference type="ARBA" id="ARBA00022827"/>
    </source>
</evidence>
<dbReference type="GO" id="GO:0005504">
    <property type="term" value="F:fatty acid binding"/>
    <property type="evidence" value="ECO:0007669"/>
    <property type="project" value="TreeGrafter"/>
</dbReference>
<dbReference type="GO" id="GO:0005777">
    <property type="term" value="C:peroxisome"/>
    <property type="evidence" value="ECO:0007669"/>
    <property type="project" value="InterPro"/>
</dbReference>
<evidence type="ECO:0000313" key="8">
    <source>
        <dbReference type="Proteomes" id="UP000663877"/>
    </source>
</evidence>
<dbReference type="SUPFAM" id="SSF56645">
    <property type="entry name" value="Acyl-CoA dehydrogenase NM domain-like"/>
    <property type="match status" value="1"/>
</dbReference>
<evidence type="ECO:0000256" key="1">
    <source>
        <dbReference type="ARBA" id="ARBA00001974"/>
    </source>
</evidence>
<name>A0A814M1Q0_9BILA</name>
<dbReference type="InterPro" id="IPR012258">
    <property type="entry name" value="Acyl-CoA_oxidase"/>
</dbReference>
<evidence type="ECO:0000313" key="6">
    <source>
        <dbReference type="EMBL" id="CAF1163027.1"/>
    </source>
</evidence>
<keyword evidence="3" id="KW-0274">FAD</keyword>
<dbReference type="Proteomes" id="UP000663877">
    <property type="component" value="Unassembled WGS sequence"/>
</dbReference>
<reference evidence="5" key="1">
    <citation type="submission" date="2021-02" db="EMBL/GenBank/DDBJ databases">
        <authorList>
            <person name="Nowell W R."/>
        </authorList>
    </citation>
    <scope>NUCLEOTIDE SEQUENCE</scope>
</reference>
<dbReference type="OrthoDB" id="538336at2759"/>
<gene>
    <name evidence="5" type="ORF">BJG266_LOCUS19829</name>
    <name evidence="6" type="ORF">QVE165_LOCUS23667</name>
</gene>
<keyword evidence="2" id="KW-0285">Flavoprotein</keyword>
<evidence type="ECO:0000313" key="7">
    <source>
        <dbReference type="Proteomes" id="UP000663832"/>
    </source>
</evidence>
<dbReference type="InterPro" id="IPR046373">
    <property type="entry name" value="Acyl-CoA_Oxase/DH_mid-dom_sf"/>
</dbReference>
<dbReference type="InterPro" id="IPR055060">
    <property type="entry name" value="ACOX_C_alpha1"/>
</dbReference>
<dbReference type="Gene3D" id="1.20.140.10">
    <property type="entry name" value="Butyryl-CoA Dehydrogenase, subunit A, domain 3"/>
    <property type="match status" value="1"/>
</dbReference>
<dbReference type="InterPro" id="IPR009100">
    <property type="entry name" value="AcylCoA_DH/oxidase_NM_dom_sf"/>
</dbReference>
<protein>
    <recommendedName>
        <fullName evidence="4">Acyl-CoA oxidase C-alpha1 domain-containing protein</fullName>
    </recommendedName>
</protein>
<dbReference type="PANTHER" id="PTHR10909:SF382">
    <property type="entry name" value="ACYL-COENZYME A OXIDASE"/>
    <property type="match status" value="1"/>
</dbReference>
<comment type="caution">
    <text evidence="5">The sequence shown here is derived from an EMBL/GenBank/DDBJ whole genome shotgun (WGS) entry which is preliminary data.</text>
</comment>
<evidence type="ECO:0000256" key="2">
    <source>
        <dbReference type="ARBA" id="ARBA00022630"/>
    </source>
</evidence>
<organism evidence="5 8">
    <name type="scientific">Adineta steineri</name>
    <dbReference type="NCBI Taxonomy" id="433720"/>
    <lineage>
        <taxon>Eukaryota</taxon>
        <taxon>Metazoa</taxon>
        <taxon>Spiralia</taxon>
        <taxon>Gnathifera</taxon>
        <taxon>Rotifera</taxon>
        <taxon>Eurotatoria</taxon>
        <taxon>Bdelloidea</taxon>
        <taxon>Adinetida</taxon>
        <taxon>Adinetidae</taxon>
        <taxon>Adineta</taxon>
    </lineage>
</organism>
<dbReference type="AlphaFoldDB" id="A0A814M1Q0"/>
<keyword evidence="7" id="KW-1185">Reference proteome</keyword>
<dbReference type="SUPFAM" id="SSF47203">
    <property type="entry name" value="Acyl-CoA dehydrogenase C-terminal domain-like"/>
    <property type="match status" value="1"/>
</dbReference>
<evidence type="ECO:0000259" key="4">
    <source>
        <dbReference type="Pfam" id="PF22924"/>
    </source>
</evidence>
<dbReference type="SUPFAM" id="SSF53300">
    <property type="entry name" value="vWA-like"/>
    <property type="match status" value="1"/>
</dbReference>
<dbReference type="GO" id="GO:0033540">
    <property type="term" value="P:fatty acid beta-oxidation using acyl-CoA oxidase"/>
    <property type="evidence" value="ECO:0007669"/>
    <property type="project" value="TreeGrafter"/>
</dbReference>